<evidence type="ECO:0000313" key="13">
    <source>
        <dbReference type="Proteomes" id="UP000754750"/>
    </source>
</evidence>
<keyword evidence="6 11" id="KW-0812">Transmembrane</keyword>
<comment type="function">
    <text evidence="11">Channel that opens in response to stretch forces in the membrane lipid bilayer. May participate in the regulation of osmotic pressure changes within the cell.</text>
</comment>
<keyword evidence="9 11" id="KW-0472">Membrane</keyword>
<dbReference type="InterPro" id="IPR001185">
    <property type="entry name" value="MS_channel"/>
</dbReference>
<dbReference type="GO" id="GO:0008381">
    <property type="term" value="F:mechanosensitive monoatomic ion channel activity"/>
    <property type="evidence" value="ECO:0007669"/>
    <property type="project" value="UniProtKB-UniRule"/>
</dbReference>
<evidence type="ECO:0000256" key="4">
    <source>
        <dbReference type="ARBA" id="ARBA00022448"/>
    </source>
</evidence>
<comment type="caution">
    <text evidence="12">The sequence shown here is derived from an EMBL/GenBank/DDBJ whole genome shotgun (WGS) entry which is preliminary data.</text>
</comment>
<dbReference type="Proteomes" id="UP000754750">
    <property type="component" value="Unassembled WGS sequence"/>
</dbReference>
<sequence>MDKQEEQHVKKFIQEFKEFAMRGNVVDLAVGVIIGGAFGKITTSLVQNIITPVLSAITGKINLGDLALKIPGAFGGADIVIAYGAFLQNVLDFVITAFVIFLMIKLMNKLRQKKEEPPAEPVVPAPSREEELLTEIRDLLRETNGK</sequence>
<comment type="similarity">
    <text evidence="2 11">Belongs to the MscL family.</text>
</comment>
<evidence type="ECO:0000256" key="5">
    <source>
        <dbReference type="ARBA" id="ARBA00022475"/>
    </source>
</evidence>
<feature type="transmembrane region" description="Helical" evidence="11">
    <location>
        <begin position="80"/>
        <end position="104"/>
    </location>
</feature>
<keyword evidence="10 11" id="KW-0407">Ion channel</keyword>
<dbReference type="GO" id="GO:0005886">
    <property type="term" value="C:plasma membrane"/>
    <property type="evidence" value="ECO:0007669"/>
    <property type="project" value="UniProtKB-SubCell"/>
</dbReference>
<protein>
    <recommendedName>
        <fullName evidence="11">Large-conductance mechanosensitive channel</fullName>
    </recommendedName>
</protein>
<dbReference type="FunFam" id="1.10.1200.120:FF:000001">
    <property type="entry name" value="Large-conductance mechanosensitive channel"/>
    <property type="match status" value="1"/>
</dbReference>
<evidence type="ECO:0000256" key="2">
    <source>
        <dbReference type="ARBA" id="ARBA00007254"/>
    </source>
</evidence>
<dbReference type="PANTHER" id="PTHR30266">
    <property type="entry name" value="MECHANOSENSITIVE CHANNEL MSCL"/>
    <property type="match status" value="1"/>
</dbReference>
<dbReference type="PROSITE" id="PS01327">
    <property type="entry name" value="MSCL"/>
    <property type="match status" value="1"/>
</dbReference>
<dbReference type="InterPro" id="IPR036019">
    <property type="entry name" value="MscL_channel"/>
</dbReference>
<evidence type="ECO:0000256" key="10">
    <source>
        <dbReference type="ARBA" id="ARBA00023303"/>
    </source>
</evidence>
<dbReference type="SUPFAM" id="SSF81330">
    <property type="entry name" value="Gated mechanosensitive channel"/>
    <property type="match status" value="1"/>
</dbReference>
<dbReference type="PRINTS" id="PR01264">
    <property type="entry name" value="MECHCHANNEL"/>
</dbReference>
<evidence type="ECO:0000313" key="12">
    <source>
        <dbReference type="EMBL" id="MBE6833987.1"/>
    </source>
</evidence>
<dbReference type="InterPro" id="IPR019823">
    <property type="entry name" value="Mechanosensitive_channel_CS"/>
</dbReference>
<comment type="caution">
    <text evidence="11">Lacks conserved residue(s) required for the propagation of feature annotation.</text>
</comment>
<keyword evidence="4 11" id="KW-0813">Transport</keyword>
<proteinExistence type="inferred from homology"/>
<name>A0A928Q5M7_9FIRM</name>
<reference evidence="12" key="1">
    <citation type="submission" date="2019-04" db="EMBL/GenBank/DDBJ databases">
        <title>Evolution of Biomass-Degrading Anaerobic Consortia Revealed by Metagenomics.</title>
        <authorList>
            <person name="Peng X."/>
        </authorList>
    </citation>
    <scope>NUCLEOTIDE SEQUENCE</scope>
    <source>
        <strain evidence="12">SIG551</strain>
    </source>
</reference>
<dbReference type="PANTHER" id="PTHR30266:SF2">
    <property type="entry name" value="LARGE-CONDUCTANCE MECHANOSENSITIVE CHANNEL"/>
    <property type="match status" value="1"/>
</dbReference>
<accession>A0A928Q5M7</accession>
<keyword evidence="5 11" id="KW-1003">Cell membrane</keyword>
<comment type="subcellular location">
    <subcellularLocation>
        <location evidence="1 11">Cell membrane</location>
        <topology evidence="1 11">Multi-pass membrane protein</topology>
    </subcellularLocation>
</comment>
<evidence type="ECO:0000256" key="6">
    <source>
        <dbReference type="ARBA" id="ARBA00022692"/>
    </source>
</evidence>
<gene>
    <name evidence="11 12" type="primary">mscL</name>
    <name evidence="12" type="ORF">E7512_10520</name>
</gene>
<evidence type="ECO:0000256" key="3">
    <source>
        <dbReference type="ARBA" id="ARBA00011255"/>
    </source>
</evidence>
<dbReference type="NCBIfam" id="NF001843">
    <property type="entry name" value="PRK00567.1-4"/>
    <property type="match status" value="1"/>
</dbReference>
<evidence type="ECO:0000256" key="1">
    <source>
        <dbReference type="ARBA" id="ARBA00004651"/>
    </source>
</evidence>
<evidence type="ECO:0000256" key="11">
    <source>
        <dbReference type="HAMAP-Rule" id="MF_00115"/>
    </source>
</evidence>
<evidence type="ECO:0000256" key="7">
    <source>
        <dbReference type="ARBA" id="ARBA00022989"/>
    </source>
</evidence>
<keyword evidence="8 11" id="KW-0406">Ion transport</keyword>
<dbReference type="Pfam" id="PF01741">
    <property type="entry name" value="MscL"/>
    <property type="match status" value="1"/>
</dbReference>
<dbReference type="AlphaFoldDB" id="A0A928Q5M7"/>
<comment type="subunit">
    <text evidence="3 11">Homopentamer.</text>
</comment>
<dbReference type="HAMAP" id="MF_00115">
    <property type="entry name" value="MscL"/>
    <property type="match status" value="1"/>
</dbReference>
<dbReference type="EMBL" id="SVNY01000005">
    <property type="protein sequence ID" value="MBE6833987.1"/>
    <property type="molecule type" value="Genomic_DNA"/>
</dbReference>
<organism evidence="12 13">
    <name type="scientific">Faecalispora sporosphaeroides</name>
    <dbReference type="NCBI Taxonomy" id="1549"/>
    <lineage>
        <taxon>Bacteria</taxon>
        <taxon>Bacillati</taxon>
        <taxon>Bacillota</taxon>
        <taxon>Clostridia</taxon>
        <taxon>Eubacteriales</taxon>
        <taxon>Oscillospiraceae</taxon>
        <taxon>Faecalispora</taxon>
    </lineage>
</organism>
<evidence type="ECO:0000256" key="8">
    <source>
        <dbReference type="ARBA" id="ARBA00023065"/>
    </source>
</evidence>
<dbReference type="RefSeq" id="WP_326840628.1">
    <property type="nucleotide sequence ID" value="NZ_SVNY01000005.1"/>
</dbReference>
<dbReference type="InterPro" id="IPR037673">
    <property type="entry name" value="MSC/AndL"/>
</dbReference>
<dbReference type="Gene3D" id="1.10.1200.120">
    <property type="entry name" value="Large-conductance mechanosensitive channel, MscL, domain 1"/>
    <property type="match status" value="1"/>
</dbReference>
<evidence type="ECO:0000256" key="9">
    <source>
        <dbReference type="ARBA" id="ARBA00023136"/>
    </source>
</evidence>
<keyword evidence="7 11" id="KW-1133">Transmembrane helix</keyword>
<dbReference type="NCBIfam" id="TIGR00220">
    <property type="entry name" value="mscL"/>
    <property type="match status" value="1"/>
</dbReference>